<comment type="similarity">
    <text evidence="4">Belongs to the DNA photolyase family.</text>
</comment>
<dbReference type="Gene3D" id="1.10.579.10">
    <property type="entry name" value="DNA Cyclobutane Dipyrimidine Photolyase, subunit A, domain 3"/>
    <property type="match status" value="1"/>
</dbReference>
<dbReference type="STRING" id="1121357.SAMN05661109_00900"/>
<dbReference type="Gene3D" id="1.25.40.80">
    <property type="match status" value="1"/>
</dbReference>
<dbReference type="InterPro" id="IPR002081">
    <property type="entry name" value="Cryptochrome/DNA_photolyase_1"/>
</dbReference>
<dbReference type="GO" id="GO:0009416">
    <property type="term" value="P:response to light stimulus"/>
    <property type="evidence" value="ECO:0007669"/>
    <property type="project" value="TreeGrafter"/>
</dbReference>
<evidence type="ECO:0000256" key="1">
    <source>
        <dbReference type="ARBA" id="ARBA00022630"/>
    </source>
</evidence>
<dbReference type="RefSeq" id="WP_092256849.1">
    <property type="nucleotide sequence ID" value="NZ_CP047199.1"/>
</dbReference>
<dbReference type="InterPro" id="IPR005101">
    <property type="entry name" value="Cryptochr/Photolyase_FAD-bd"/>
</dbReference>
<feature type="domain" description="Photolyase/cryptochrome alpha/beta" evidence="5">
    <location>
        <begin position="1"/>
        <end position="143"/>
    </location>
</feature>
<name>A0A1H9RSS2_9CORY</name>
<keyword evidence="2 3" id="KW-0274">FAD</keyword>
<proteinExistence type="inferred from homology"/>
<dbReference type="InterPro" id="IPR014729">
    <property type="entry name" value="Rossmann-like_a/b/a_fold"/>
</dbReference>
<dbReference type="GO" id="GO:0003904">
    <property type="term" value="F:deoxyribodipyrimidine photo-lyase activity"/>
    <property type="evidence" value="ECO:0007669"/>
    <property type="project" value="TreeGrafter"/>
</dbReference>
<dbReference type="InterPro" id="IPR006050">
    <property type="entry name" value="DNA_photolyase_N"/>
</dbReference>
<dbReference type="InterPro" id="IPR036155">
    <property type="entry name" value="Crypto/Photolyase_N_sf"/>
</dbReference>
<dbReference type="GO" id="GO:0003677">
    <property type="term" value="F:DNA binding"/>
    <property type="evidence" value="ECO:0007669"/>
    <property type="project" value="TreeGrafter"/>
</dbReference>
<gene>
    <name evidence="6" type="ORF">SAMN05661109_00900</name>
</gene>
<keyword evidence="4" id="KW-0157">Chromophore</keyword>
<accession>A0A1H9RSS2</accession>
<dbReference type="EMBL" id="FOGQ01000003">
    <property type="protein sequence ID" value="SER75697.1"/>
    <property type="molecule type" value="Genomic_DNA"/>
</dbReference>
<keyword evidence="6" id="KW-0456">Lyase</keyword>
<dbReference type="Pfam" id="PF03441">
    <property type="entry name" value="FAD_binding_7"/>
    <property type="match status" value="1"/>
</dbReference>
<reference evidence="7" key="1">
    <citation type="submission" date="2016-10" db="EMBL/GenBank/DDBJ databases">
        <authorList>
            <person name="Varghese N."/>
            <person name="Submissions S."/>
        </authorList>
    </citation>
    <scope>NUCLEOTIDE SEQUENCE [LARGE SCALE GENOMIC DNA]</scope>
    <source>
        <strain evidence="7">DSM 20524</strain>
    </source>
</reference>
<dbReference type="SUPFAM" id="SSF48173">
    <property type="entry name" value="Cryptochrome/photolyase FAD-binding domain"/>
    <property type="match status" value="1"/>
</dbReference>
<dbReference type="PANTHER" id="PTHR11455">
    <property type="entry name" value="CRYPTOCHROME"/>
    <property type="match status" value="1"/>
</dbReference>
<keyword evidence="7" id="KW-1185">Reference proteome</keyword>
<protein>
    <submittedName>
        <fullName evidence="6">Deoxyribodipyrimidine photo-lyase type I</fullName>
    </submittedName>
</protein>
<evidence type="ECO:0000256" key="4">
    <source>
        <dbReference type="RuleBase" id="RU004182"/>
    </source>
</evidence>
<keyword evidence="1 3" id="KW-0285">Flavoprotein</keyword>
<evidence type="ECO:0000259" key="5">
    <source>
        <dbReference type="PROSITE" id="PS51645"/>
    </source>
</evidence>
<dbReference type="AlphaFoldDB" id="A0A1H9RSS2"/>
<feature type="binding site" evidence="3">
    <location>
        <position position="290"/>
    </location>
    <ligand>
        <name>FAD</name>
        <dbReference type="ChEBI" id="CHEBI:57692"/>
    </ligand>
</feature>
<feature type="binding site" evidence="3">
    <location>
        <begin position="390"/>
        <end position="392"/>
    </location>
    <ligand>
        <name>FAD</name>
        <dbReference type="ChEBI" id="CHEBI:57692"/>
    </ligand>
</feature>
<feature type="binding site" evidence="3">
    <location>
        <begin position="252"/>
        <end position="256"/>
    </location>
    <ligand>
        <name>FAD</name>
        <dbReference type="ChEBI" id="CHEBI:57692"/>
    </ligand>
</feature>
<dbReference type="GO" id="GO:0071949">
    <property type="term" value="F:FAD binding"/>
    <property type="evidence" value="ECO:0007669"/>
    <property type="project" value="TreeGrafter"/>
</dbReference>
<dbReference type="PROSITE" id="PS51645">
    <property type="entry name" value="PHR_CRY_ALPHA_BETA"/>
    <property type="match status" value="1"/>
</dbReference>
<dbReference type="Proteomes" id="UP000198929">
    <property type="component" value="Unassembled WGS sequence"/>
</dbReference>
<evidence type="ECO:0000313" key="7">
    <source>
        <dbReference type="Proteomes" id="UP000198929"/>
    </source>
</evidence>
<evidence type="ECO:0000256" key="2">
    <source>
        <dbReference type="ARBA" id="ARBA00022827"/>
    </source>
</evidence>
<sequence length="468" mass="53658">MTTLVWFRDDLRTHDHEALTAACADGPVVAVWVREEPALHDGTIDSPTTLARLGPRPLGAATRWWYHRSLDILQNNLRELGIRLLFARGDAREIIPALTRELQVDTVRWSRRYAWSSRMLDAEIKTALKNQGIAAQSHRGALLVEPFDIAPASSTYYQVFTPFYRAASQMGVDQPLPAPRTRHDDVPLSATTVTCTFEELELLDTDPAWWENTVAKHWSPGERSARERLDDMEVWLPDYRTTRDDPNDANSTSQLSPYLRAGNISPREVLRVADELADVGEVPSDDASAFVRQLYWREFSWHLLYHQPHMETQPLKEQFRTFPYQPDAHVLDAWQRGRTGIALVDAGMMQLWHTGWMHNRVRMVVASLLSKNLLQPWWDGEAWFWDTLVDADEANNPVSWQWVAGCGADASPYFRIFNPELQQKKFDPDGRYVTRWLAEQDGLPVAPIVDLKESRREALAAYEQTKSS</sequence>
<feature type="binding site" evidence="3">
    <location>
        <position position="239"/>
    </location>
    <ligand>
        <name>FAD</name>
        <dbReference type="ChEBI" id="CHEBI:57692"/>
    </ligand>
</feature>
<dbReference type="PRINTS" id="PR00147">
    <property type="entry name" value="DNAPHOTLYASE"/>
</dbReference>
<dbReference type="InterPro" id="IPR036134">
    <property type="entry name" value="Crypto/Photolyase_FAD-like_sf"/>
</dbReference>
<evidence type="ECO:0000313" key="6">
    <source>
        <dbReference type="EMBL" id="SER75697.1"/>
    </source>
</evidence>
<organism evidence="6 7">
    <name type="scientific">Corynebacterium cystitidis DSM 20524</name>
    <dbReference type="NCBI Taxonomy" id="1121357"/>
    <lineage>
        <taxon>Bacteria</taxon>
        <taxon>Bacillati</taxon>
        <taxon>Actinomycetota</taxon>
        <taxon>Actinomycetes</taxon>
        <taxon>Mycobacteriales</taxon>
        <taxon>Corynebacteriaceae</taxon>
        <taxon>Corynebacterium</taxon>
    </lineage>
</organism>
<comment type="cofactor">
    <cofactor evidence="3">
        <name>FAD</name>
        <dbReference type="ChEBI" id="CHEBI:57692"/>
    </cofactor>
    <text evidence="3">Binds 1 FAD per subunit.</text>
</comment>
<dbReference type="Pfam" id="PF00875">
    <property type="entry name" value="DNA_photolyase"/>
    <property type="match status" value="1"/>
</dbReference>
<evidence type="ECO:0000256" key="3">
    <source>
        <dbReference type="PIRSR" id="PIRSR602081-1"/>
    </source>
</evidence>
<dbReference type="Gene3D" id="3.40.50.620">
    <property type="entry name" value="HUPs"/>
    <property type="match status" value="1"/>
</dbReference>
<dbReference type="PANTHER" id="PTHR11455:SF9">
    <property type="entry name" value="CRYPTOCHROME CIRCADIAN CLOCK 5 ISOFORM X1"/>
    <property type="match status" value="1"/>
</dbReference>
<dbReference type="SUPFAM" id="SSF52425">
    <property type="entry name" value="Cryptochrome/photolyase, N-terminal domain"/>
    <property type="match status" value="1"/>
</dbReference>